<keyword evidence="2" id="KW-1185">Reference proteome</keyword>
<reference evidence="2" key="1">
    <citation type="submission" date="2016-06" db="EMBL/GenBank/DDBJ databases">
        <title>Parallel loss of symbiosis genes in relatives of nitrogen-fixing non-legume Parasponia.</title>
        <authorList>
            <person name="Van Velzen R."/>
            <person name="Holmer R."/>
            <person name="Bu F."/>
            <person name="Rutten L."/>
            <person name="Van Zeijl A."/>
            <person name="Liu W."/>
            <person name="Santuari L."/>
            <person name="Cao Q."/>
            <person name="Sharma T."/>
            <person name="Shen D."/>
            <person name="Roswanjaya Y."/>
            <person name="Wardhani T."/>
            <person name="Kalhor M.S."/>
            <person name="Jansen J."/>
            <person name="Van den Hoogen J."/>
            <person name="Gungor B."/>
            <person name="Hartog M."/>
            <person name="Hontelez J."/>
            <person name="Verver J."/>
            <person name="Yang W.-C."/>
            <person name="Schijlen E."/>
            <person name="Repin R."/>
            <person name="Schilthuizen M."/>
            <person name="Schranz E."/>
            <person name="Heidstra R."/>
            <person name="Miyata K."/>
            <person name="Fedorova E."/>
            <person name="Kohlen W."/>
            <person name="Bisseling T."/>
            <person name="Smit S."/>
            <person name="Geurts R."/>
        </authorList>
    </citation>
    <scope>NUCLEOTIDE SEQUENCE [LARGE SCALE GENOMIC DNA]</scope>
    <source>
        <strain evidence="2">cv. WU1-14</strain>
    </source>
</reference>
<comment type="caution">
    <text evidence="1">The sequence shown here is derived from an EMBL/GenBank/DDBJ whole genome shotgun (WGS) entry which is preliminary data.</text>
</comment>
<dbReference type="InterPro" id="IPR044830">
    <property type="entry name" value="HD-Zip_III"/>
</dbReference>
<gene>
    <name evidence="1" type="ORF">PanWU01x14_060080</name>
</gene>
<name>A0A2P5DIP0_PARAD</name>
<dbReference type="PANTHER" id="PTHR45950:SF6">
    <property type="entry name" value="HOMEOBOX-LEUCINE ZIPPER PROTEIN ATHB-8"/>
    <property type="match status" value="1"/>
</dbReference>
<feature type="non-terminal residue" evidence="1">
    <location>
        <position position="1"/>
    </location>
</feature>
<dbReference type="EMBL" id="JXTB01000035">
    <property type="protein sequence ID" value="PON73167.1"/>
    <property type="molecule type" value="Genomic_DNA"/>
</dbReference>
<dbReference type="Proteomes" id="UP000237105">
    <property type="component" value="Unassembled WGS sequence"/>
</dbReference>
<dbReference type="OrthoDB" id="1912553at2759"/>
<dbReference type="GO" id="GO:0003700">
    <property type="term" value="F:DNA-binding transcription factor activity"/>
    <property type="evidence" value="ECO:0007669"/>
    <property type="project" value="InterPro"/>
</dbReference>
<dbReference type="AlphaFoldDB" id="A0A2P5DIP0"/>
<proteinExistence type="predicted"/>
<accession>A0A2P5DIP0</accession>
<dbReference type="PANTHER" id="PTHR45950">
    <property type="entry name" value="HOMEOBOX-LEUCINE ZIPPER PROTEIN ATHB-14"/>
    <property type="match status" value="1"/>
</dbReference>
<dbReference type="STRING" id="3476.A0A2P5DIP0"/>
<evidence type="ECO:0000313" key="1">
    <source>
        <dbReference type="EMBL" id="PON73167.1"/>
    </source>
</evidence>
<protein>
    <submittedName>
        <fullName evidence="1">Uncharacterized protein</fullName>
    </submittedName>
</protein>
<evidence type="ECO:0000313" key="2">
    <source>
        <dbReference type="Proteomes" id="UP000237105"/>
    </source>
</evidence>
<sequence>LGLDFIGIVAISHGCTGVAVYACGLVAMDVINALSTVSGGTIELLYMQCVALHICFGCLVVCERSLNNTQNGPSMPVV</sequence>
<organism evidence="1 2">
    <name type="scientific">Parasponia andersonii</name>
    <name type="common">Sponia andersonii</name>
    <dbReference type="NCBI Taxonomy" id="3476"/>
    <lineage>
        <taxon>Eukaryota</taxon>
        <taxon>Viridiplantae</taxon>
        <taxon>Streptophyta</taxon>
        <taxon>Embryophyta</taxon>
        <taxon>Tracheophyta</taxon>
        <taxon>Spermatophyta</taxon>
        <taxon>Magnoliopsida</taxon>
        <taxon>eudicotyledons</taxon>
        <taxon>Gunneridae</taxon>
        <taxon>Pentapetalae</taxon>
        <taxon>rosids</taxon>
        <taxon>fabids</taxon>
        <taxon>Rosales</taxon>
        <taxon>Cannabaceae</taxon>
        <taxon>Parasponia</taxon>
    </lineage>
</organism>